<protein>
    <recommendedName>
        <fullName evidence="4">NAD(P)-binding protein</fullName>
    </recommendedName>
</protein>
<dbReference type="InterPro" id="IPR036291">
    <property type="entry name" value="NAD(P)-bd_dom_sf"/>
</dbReference>
<dbReference type="PANTHER" id="PTHR47534">
    <property type="entry name" value="YALI0E05731P"/>
    <property type="match status" value="1"/>
</dbReference>
<accession>A0ABQ0LZG2</accession>
<reference evidence="2" key="1">
    <citation type="submission" date="2014-09" db="EMBL/GenBank/DDBJ databases">
        <title>Genome sequence of the luminous mushroom Mycena chlorophos for searching fungal bioluminescence genes.</title>
        <authorList>
            <person name="Tanaka Y."/>
            <person name="Kasuga D."/>
            <person name="Oba Y."/>
            <person name="Hase S."/>
            <person name="Sato K."/>
            <person name="Oba Y."/>
            <person name="Sakakibara Y."/>
        </authorList>
    </citation>
    <scope>NUCLEOTIDE SEQUENCE</scope>
</reference>
<keyword evidence="1" id="KW-0560">Oxidoreductase</keyword>
<dbReference type="PRINTS" id="PR00081">
    <property type="entry name" value="GDHRDH"/>
</dbReference>
<name>A0ABQ0LZG2_MYCCL</name>
<evidence type="ECO:0008006" key="4">
    <source>
        <dbReference type="Google" id="ProtNLM"/>
    </source>
</evidence>
<dbReference type="Gene3D" id="3.40.50.720">
    <property type="entry name" value="NAD(P)-binding Rossmann-like Domain"/>
    <property type="match status" value="1"/>
</dbReference>
<evidence type="ECO:0000256" key="1">
    <source>
        <dbReference type="ARBA" id="ARBA00023002"/>
    </source>
</evidence>
<dbReference type="EMBL" id="DF849285">
    <property type="protein sequence ID" value="GAT56445.1"/>
    <property type="molecule type" value="Genomic_DNA"/>
</dbReference>
<evidence type="ECO:0000313" key="2">
    <source>
        <dbReference type="EMBL" id="GAT56445.1"/>
    </source>
</evidence>
<gene>
    <name evidence="2" type="ORF">MCHLO_13097</name>
</gene>
<dbReference type="SUPFAM" id="SSF51735">
    <property type="entry name" value="NAD(P)-binding Rossmann-fold domains"/>
    <property type="match status" value="1"/>
</dbReference>
<dbReference type="InterPro" id="IPR052228">
    <property type="entry name" value="Sec_Metab_Biosynth_Oxidored"/>
</dbReference>
<keyword evidence="3" id="KW-1185">Reference proteome</keyword>
<dbReference type="Pfam" id="PF00106">
    <property type="entry name" value="adh_short"/>
    <property type="match status" value="1"/>
</dbReference>
<sequence length="337" mass="36190">MTKRFSVIIEPLKALQSPLDEPNSNMPSFAEAQADNASWALPATYTPTFVVVGGTSGIGEGIAQALGRHTKGNVHLLIVGRNGAAAQKTFFGMPSPRGITHEFVECDLSSIATVKRVCASLVRRFPRINLLVMTAGAVDLGSSTTSEGLEKASAIVYYARWAFVDGLLPALLTAKEAGEDARVFSVLNAGMGKPIDFDDLGLKKKSAEAKSLGTLVETGSGMATYMDYMVMSYAKRYPYIPFAHASPGGVNTPLWGRSPSLSLRLMGLLINVMYFTRTKSITECGEHQVYALRHIPTGASWTTPDGDDFGNERVCGGEKEAERLWAHTVEVVGAIHA</sequence>
<dbReference type="InterPro" id="IPR002347">
    <property type="entry name" value="SDR_fam"/>
</dbReference>
<proteinExistence type="predicted"/>
<evidence type="ECO:0000313" key="3">
    <source>
        <dbReference type="Proteomes" id="UP000815677"/>
    </source>
</evidence>
<dbReference type="Proteomes" id="UP000815677">
    <property type="component" value="Unassembled WGS sequence"/>
</dbReference>
<dbReference type="PANTHER" id="PTHR47534:SF3">
    <property type="entry name" value="ALCOHOL DEHYDROGENASE-LIKE C-TERMINAL DOMAIN-CONTAINING PROTEIN"/>
    <property type="match status" value="1"/>
</dbReference>
<organism evidence="2 3">
    <name type="scientific">Mycena chlorophos</name>
    <name type="common">Agaric fungus</name>
    <name type="synonym">Agaricus chlorophos</name>
    <dbReference type="NCBI Taxonomy" id="658473"/>
    <lineage>
        <taxon>Eukaryota</taxon>
        <taxon>Fungi</taxon>
        <taxon>Dikarya</taxon>
        <taxon>Basidiomycota</taxon>
        <taxon>Agaricomycotina</taxon>
        <taxon>Agaricomycetes</taxon>
        <taxon>Agaricomycetidae</taxon>
        <taxon>Agaricales</taxon>
        <taxon>Marasmiineae</taxon>
        <taxon>Mycenaceae</taxon>
        <taxon>Mycena</taxon>
    </lineage>
</organism>